<evidence type="ECO:0000259" key="12">
    <source>
        <dbReference type="Pfam" id="PF13609"/>
    </source>
</evidence>
<proteinExistence type="predicted"/>
<gene>
    <name evidence="13" type="ORF">AW10_01222</name>
</gene>
<evidence type="ECO:0000256" key="8">
    <source>
        <dbReference type="ARBA" id="ARBA00023114"/>
    </source>
</evidence>
<dbReference type="PRINTS" id="PR00184">
    <property type="entry name" value="NEISSPPORIN"/>
</dbReference>
<evidence type="ECO:0000256" key="3">
    <source>
        <dbReference type="ARBA" id="ARBA00022448"/>
    </source>
</evidence>
<evidence type="ECO:0000256" key="6">
    <source>
        <dbReference type="ARBA" id="ARBA00022729"/>
    </source>
</evidence>
<evidence type="ECO:0000256" key="5">
    <source>
        <dbReference type="ARBA" id="ARBA00022692"/>
    </source>
</evidence>
<protein>
    <submittedName>
        <fullName evidence="13">Outer membrane porin protein 32</fullName>
    </submittedName>
</protein>
<dbReference type="Gene3D" id="2.40.160.10">
    <property type="entry name" value="Porin"/>
    <property type="match status" value="1"/>
</dbReference>
<feature type="domain" description="Porin" evidence="12">
    <location>
        <begin position="7"/>
        <end position="363"/>
    </location>
</feature>
<reference evidence="13 14" key="1">
    <citation type="submission" date="2014-02" db="EMBL/GenBank/DDBJ databases">
        <title>Expanding our view of genomic diversity in Candidatus Accumulibacter clades.</title>
        <authorList>
            <person name="Skennerton C.T."/>
            <person name="Barr J.J."/>
            <person name="Slater F.R."/>
            <person name="Bond P.L."/>
            <person name="Tyson G.W."/>
        </authorList>
    </citation>
    <scope>NUCLEOTIDE SEQUENCE [LARGE SCALE GENOMIC DNA]</scope>
    <source>
        <strain evidence="14">BA-92</strain>
    </source>
</reference>
<keyword evidence="9" id="KW-0472">Membrane</keyword>
<dbReference type="InterPro" id="IPR050298">
    <property type="entry name" value="Gram-neg_bact_OMP"/>
</dbReference>
<dbReference type="AlphaFoldDB" id="A0A011NEV3"/>
<feature type="signal peptide" evidence="11">
    <location>
        <begin position="1"/>
        <end position="20"/>
    </location>
</feature>
<evidence type="ECO:0000256" key="11">
    <source>
        <dbReference type="SAM" id="SignalP"/>
    </source>
</evidence>
<evidence type="ECO:0000256" key="9">
    <source>
        <dbReference type="ARBA" id="ARBA00023136"/>
    </source>
</evidence>
<dbReference type="GO" id="GO:0015288">
    <property type="term" value="F:porin activity"/>
    <property type="evidence" value="ECO:0007669"/>
    <property type="project" value="UniProtKB-KW"/>
</dbReference>
<dbReference type="GO" id="GO:0006811">
    <property type="term" value="P:monoatomic ion transport"/>
    <property type="evidence" value="ECO:0007669"/>
    <property type="project" value="UniProtKB-KW"/>
</dbReference>
<keyword evidence="10" id="KW-0998">Cell outer membrane</keyword>
<dbReference type="SUPFAM" id="SSF56935">
    <property type="entry name" value="Porins"/>
    <property type="match status" value="1"/>
</dbReference>
<evidence type="ECO:0000256" key="2">
    <source>
        <dbReference type="ARBA" id="ARBA00011233"/>
    </source>
</evidence>
<keyword evidence="8" id="KW-0626">Porin</keyword>
<sequence length="398" mass="41534" precursor="true">MQKKLIALAVASLASGAALAQTNVTIYGVADAGYVYSQGNRPSGMSNPNFSGIQSGILSGSRLGFKGSEALGNGLKAVFTLEYSLGIDENNGVGNTGGLNARQQFVGLASDKLGTVSLGRQYAPGYLATVNNSPLGGALIDPQSFLSSRAGNTITPNSPARWDNAIAYTSPNWSGFTAKAIYGFGEADVTESTSANGKWGLGGNYSNGGLNVDLVWQTRQNVVSSAVSPSFKVGVVPGTPPTTTITGVPGIPAIYSGKNIEEGYIGASYDFKVVKVMASYQGQNDKTAVDNDNTVWTLGAVVPVMAASNIHLGYGQVLFDKDRNFTQIRDLDGDSQGATLAWTTNLSKRTTLYAGYIWVKNDKKIPAANVVTPGGVPQAVGYPGETNNTVTAGMRHTF</sequence>
<evidence type="ECO:0000256" key="1">
    <source>
        <dbReference type="ARBA" id="ARBA00004571"/>
    </source>
</evidence>
<organism evidence="13 14">
    <name type="scientific">Candidatus Accumulibacter appositus</name>
    <dbReference type="NCBI Taxonomy" id="1454003"/>
    <lineage>
        <taxon>Bacteria</taxon>
        <taxon>Pseudomonadati</taxon>
        <taxon>Pseudomonadota</taxon>
        <taxon>Betaproteobacteria</taxon>
        <taxon>Candidatus Accumulibacter</taxon>
    </lineage>
</organism>
<dbReference type="InterPro" id="IPR033900">
    <property type="entry name" value="Gram_neg_porin_domain"/>
</dbReference>
<keyword evidence="3" id="KW-0813">Transport</keyword>
<dbReference type="PANTHER" id="PTHR34501">
    <property type="entry name" value="PROTEIN YDDL-RELATED"/>
    <property type="match status" value="1"/>
</dbReference>
<feature type="chain" id="PRO_5001460878" evidence="11">
    <location>
        <begin position="21"/>
        <end position="398"/>
    </location>
</feature>
<evidence type="ECO:0000313" key="14">
    <source>
        <dbReference type="Proteomes" id="UP000021816"/>
    </source>
</evidence>
<dbReference type="InterPro" id="IPR002299">
    <property type="entry name" value="Porin_Neis"/>
</dbReference>
<comment type="caution">
    <text evidence="13">The sequence shown here is derived from an EMBL/GenBank/DDBJ whole genome shotgun (WGS) entry which is preliminary data.</text>
</comment>
<keyword evidence="6 11" id="KW-0732">Signal</keyword>
<evidence type="ECO:0000256" key="10">
    <source>
        <dbReference type="ARBA" id="ARBA00023237"/>
    </source>
</evidence>
<dbReference type="CDD" id="cd00342">
    <property type="entry name" value="gram_neg_porins"/>
    <property type="match status" value="1"/>
</dbReference>
<name>A0A011NEV3_9PROT</name>
<dbReference type="PANTHER" id="PTHR34501:SF9">
    <property type="entry name" value="MAJOR OUTER MEMBRANE PROTEIN P.IA"/>
    <property type="match status" value="1"/>
</dbReference>
<evidence type="ECO:0000256" key="4">
    <source>
        <dbReference type="ARBA" id="ARBA00022452"/>
    </source>
</evidence>
<dbReference type="PATRIC" id="fig|1454003.3.peg.1258"/>
<dbReference type="Proteomes" id="UP000021816">
    <property type="component" value="Unassembled WGS sequence"/>
</dbReference>
<dbReference type="GO" id="GO:0046930">
    <property type="term" value="C:pore complex"/>
    <property type="evidence" value="ECO:0007669"/>
    <property type="project" value="UniProtKB-KW"/>
</dbReference>
<dbReference type="EMBL" id="JEMX01000025">
    <property type="protein sequence ID" value="EXI81208.1"/>
    <property type="molecule type" value="Genomic_DNA"/>
</dbReference>
<keyword evidence="7" id="KW-0406">Ion transport</keyword>
<dbReference type="InterPro" id="IPR023614">
    <property type="entry name" value="Porin_dom_sf"/>
</dbReference>
<dbReference type="STRING" id="1454003.AW10_01222"/>
<dbReference type="GO" id="GO:0009279">
    <property type="term" value="C:cell outer membrane"/>
    <property type="evidence" value="ECO:0007669"/>
    <property type="project" value="UniProtKB-SubCell"/>
</dbReference>
<evidence type="ECO:0000313" key="13">
    <source>
        <dbReference type="EMBL" id="EXI81208.1"/>
    </source>
</evidence>
<keyword evidence="5" id="KW-0812">Transmembrane</keyword>
<dbReference type="Pfam" id="PF13609">
    <property type="entry name" value="Porin_4"/>
    <property type="match status" value="1"/>
</dbReference>
<comment type="subcellular location">
    <subcellularLocation>
        <location evidence="1">Cell outer membrane</location>
        <topology evidence="1">Multi-pass membrane protein</topology>
    </subcellularLocation>
</comment>
<accession>A0A011NEV3</accession>
<evidence type="ECO:0000256" key="7">
    <source>
        <dbReference type="ARBA" id="ARBA00023065"/>
    </source>
</evidence>
<comment type="subunit">
    <text evidence="2">Homotrimer.</text>
</comment>
<keyword evidence="4" id="KW-1134">Transmembrane beta strand</keyword>